<evidence type="ECO:0000313" key="2">
    <source>
        <dbReference type="Proteomes" id="UP001597118"/>
    </source>
</evidence>
<protein>
    <recommendedName>
        <fullName evidence="3">Outer membrane protein beta-barrel domain-containing protein</fullName>
    </recommendedName>
</protein>
<dbReference type="RefSeq" id="WP_379663924.1">
    <property type="nucleotide sequence ID" value="NZ_JBHUDG010000048.1"/>
</dbReference>
<evidence type="ECO:0008006" key="3">
    <source>
        <dbReference type="Google" id="ProtNLM"/>
    </source>
</evidence>
<comment type="caution">
    <text evidence="1">The sequence shown here is derived from an EMBL/GenBank/DDBJ whole genome shotgun (WGS) entry which is preliminary data.</text>
</comment>
<gene>
    <name evidence="1" type="ORF">ACFSAH_16910</name>
</gene>
<name>A0ABW4IGH2_9SPHI</name>
<accession>A0ABW4IGH2</accession>
<organism evidence="1 2">
    <name type="scientific">Pseudopedobacter beijingensis</name>
    <dbReference type="NCBI Taxonomy" id="1207056"/>
    <lineage>
        <taxon>Bacteria</taxon>
        <taxon>Pseudomonadati</taxon>
        <taxon>Bacteroidota</taxon>
        <taxon>Sphingobacteriia</taxon>
        <taxon>Sphingobacteriales</taxon>
        <taxon>Sphingobacteriaceae</taxon>
        <taxon>Pseudopedobacter</taxon>
    </lineage>
</organism>
<dbReference type="EMBL" id="JBHUDG010000048">
    <property type="protein sequence ID" value="MFD1631557.1"/>
    <property type="molecule type" value="Genomic_DNA"/>
</dbReference>
<keyword evidence="2" id="KW-1185">Reference proteome</keyword>
<proteinExistence type="predicted"/>
<dbReference type="Proteomes" id="UP001597118">
    <property type="component" value="Unassembled WGS sequence"/>
</dbReference>
<reference evidence="2" key="1">
    <citation type="journal article" date="2019" name="Int. J. Syst. Evol. Microbiol.">
        <title>The Global Catalogue of Microorganisms (GCM) 10K type strain sequencing project: providing services to taxonomists for standard genome sequencing and annotation.</title>
        <authorList>
            <consortium name="The Broad Institute Genomics Platform"/>
            <consortium name="The Broad Institute Genome Sequencing Center for Infectious Disease"/>
            <person name="Wu L."/>
            <person name="Ma J."/>
        </authorList>
    </citation>
    <scope>NUCLEOTIDE SEQUENCE [LARGE SCALE GENOMIC DNA]</scope>
    <source>
        <strain evidence="2">CCUG 53762</strain>
    </source>
</reference>
<evidence type="ECO:0000313" key="1">
    <source>
        <dbReference type="EMBL" id="MFD1631557.1"/>
    </source>
</evidence>
<sequence length="167" mass="18854">MVNFKTDKYWLNIGIGSFNTFKYSGGLHESIDINLVQKNTLYKVQYQYNDELKILSSKLPIENLHSFNILMGKQFVSNDDLYIRLAGGLGVFTGNLRGERILKKTTGWFSQTTYDDEKITTLSIPLEAELALVPIKYAQLALNVFGNVNLKRPLYGLAIKVGVGKIK</sequence>